<evidence type="ECO:0000313" key="4">
    <source>
        <dbReference type="EMBL" id="KAK3772105.1"/>
    </source>
</evidence>
<proteinExistence type="inferred from homology"/>
<sequence length="320" mass="36340">MQFVERVTDAVTTWVFNHPYVTTGVVAITTAHFLQRLAHRGNKLGIVEAPPDTVVLYQLPRGPYTPSLTPFAVKLETYLRLAKIPYQNDMKMKSSSKGKFPWISYNGEAVADSQISMEFLNTKLGIDLNKGLTDVERAQAHAVQVMVDEHLYWCLVYFRWVYEKYAHSLALVVPKYVLFFMKRKVKQQLYAQGTGRHSTEEIKKKLIQDLEALSAQLGDKKFLMGDNPTEVDCSAFGMLTVLVFSSHDDITGTIVKERFPSLYRYTMRMKETVWPDWDECITKGATVKATKIVISHRLIKVMLADGRSGFDSHALAGSMI</sequence>
<organism evidence="4 5">
    <name type="scientific">Elysia crispata</name>
    <name type="common">lettuce slug</name>
    <dbReference type="NCBI Taxonomy" id="231223"/>
    <lineage>
        <taxon>Eukaryota</taxon>
        <taxon>Metazoa</taxon>
        <taxon>Spiralia</taxon>
        <taxon>Lophotrochozoa</taxon>
        <taxon>Mollusca</taxon>
        <taxon>Gastropoda</taxon>
        <taxon>Heterobranchia</taxon>
        <taxon>Euthyneura</taxon>
        <taxon>Panpulmonata</taxon>
        <taxon>Sacoglossa</taxon>
        <taxon>Placobranchoidea</taxon>
        <taxon>Plakobranchidae</taxon>
        <taxon>Elysia</taxon>
    </lineage>
</organism>
<dbReference type="Proteomes" id="UP001283361">
    <property type="component" value="Unassembled WGS sequence"/>
</dbReference>
<feature type="domain" description="Metaxin glutathione S-transferase" evidence="2">
    <location>
        <begin position="208"/>
        <end position="269"/>
    </location>
</feature>
<dbReference type="InterPro" id="IPR026928">
    <property type="entry name" value="FAX/IsoI-like"/>
</dbReference>
<evidence type="ECO:0000259" key="3">
    <source>
        <dbReference type="Pfam" id="PF17172"/>
    </source>
</evidence>
<evidence type="ECO:0000259" key="2">
    <source>
        <dbReference type="Pfam" id="PF17171"/>
    </source>
</evidence>
<dbReference type="GO" id="GO:0005737">
    <property type="term" value="C:cytoplasm"/>
    <property type="evidence" value="ECO:0007669"/>
    <property type="project" value="TreeGrafter"/>
</dbReference>
<dbReference type="InterPro" id="IPR033468">
    <property type="entry name" value="Metaxin_GST"/>
</dbReference>
<dbReference type="AlphaFoldDB" id="A0AAE0ZMU9"/>
<dbReference type="SFLD" id="SFLDG01180">
    <property type="entry name" value="SUF1"/>
    <property type="match status" value="1"/>
</dbReference>
<dbReference type="EMBL" id="JAWDGP010003660">
    <property type="protein sequence ID" value="KAK3772105.1"/>
    <property type="molecule type" value="Genomic_DNA"/>
</dbReference>
<dbReference type="SFLD" id="SFLDG01200">
    <property type="entry name" value="SUF1.1"/>
    <property type="match status" value="1"/>
</dbReference>
<accession>A0AAE0ZMU9</accession>
<dbReference type="PANTHER" id="PTHR12289:SF41">
    <property type="entry name" value="FAILED AXON CONNECTIONS-RELATED"/>
    <property type="match status" value="1"/>
</dbReference>
<comment type="similarity">
    <text evidence="1">Belongs to the FAX family.</text>
</comment>
<dbReference type="Pfam" id="PF17172">
    <property type="entry name" value="GST_N_4"/>
    <property type="match status" value="1"/>
</dbReference>
<dbReference type="InterPro" id="IPR050931">
    <property type="entry name" value="Mito_Protein_Transport_Metaxin"/>
</dbReference>
<dbReference type="InterPro" id="IPR012336">
    <property type="entry name" value="Thioredoxin-like_fold"/>
</dbReference>
<evidence type="ECO:0000313" key="5">
    <source>
        <dbReference type="Proteomes" id="UP001283361"/>
    </source>
</evidence>
<dbReference type="InterPro" id="IPR036249">
    <property type="entry name" value="Thioredoxin-like_sf"/>
</dbReference>
<dbReference type="Gene3D" id="3.40.30.10">
    <property type="entry name" value="Glutaredoxin"/>
    <property type="match status" value="1"/>
</dbReference>
<dbReference type="SFLD" id="SFLDS00019">
    <property type="entry name" value="Glutathione_Transferase_(cytos"/>
    <property type="match status" value="1"/>
</dbReference>
<dbReference type="CDD" id="cd03193">
    <property type="entry name" value="GST_C_Metaxin"/>
    <property type="match status" value="1"/>
</dbReference>
<dbReference type="SUPFAM" id="SSF52833">
    <property type="entry name" value="Thioredoxin-like"/>
    <property type="match status" value="1"/>
</dbReference>
<feature type="domain" description="Thioredoxin-like fold" evidence="3">
    <location>
        <begin position="70"/>
        <end position="164"/>
    </location>
</feature>
<gene>
    <name evidence="4" type="ORF">RRG08_061189</name>
</gene>
<dbReference type="Gene3D" id="1.20.1050.10">
    <property type="match status" value="1"/>
</dbReference>
<dbReference type="InterPro" id="IPR036282">
    <property type="entry name" value="Glutathione-S-Trfase_C_sf"/>
</dbReference>
<dbReference type="PANTHER" id="PTHR12289">
    <property type="entry name" value="METAXIN RELATED"/>
    <property type="match status" value="1"/>
</dbReference>
<name>A0AAE0ZMU9_9GAST</name>
<comment type="caution">
    <text evidence="4">The sequence shown here is derived from an EMBL/GenBank/DDBJ whole genome shotgun (WGS) entry which is preliminary data.</text>
</comment>
<dbReference type="Pfam" id="PF17171">
    <property type="entry name" value="GST_C_6"/>
    <property type="match status" value="1"/>
</dbReference>
<protein>
    <submittedName>
        <fullName evidence="4">Uncharacterized protein</fullName>
    </submittedName>
</protein>
<dbReference type="InterPro" id="IPR040079">
    <property type="entry name" value="Glutathione_S-Trfase"/>
</dbReference>
<dbReference type="SUPFAM" id="SSF47616">
    <property type="entry name" value="GST C-terminal domain-like"/>
    <property type="match status" value="1"/>
</dbReference>
<evidence type="ECO:0000256" key="1">
    <source>
        <dbReference type="ARBA" id="ARBA00006475"/>
    </source>
</evidence>
<reference evidence="4" key="1">
    <citation type="journal article" date="2023" name="G3 (Bethesda)">
        <title>A reference genome for the long-term kleptoplast-retaining sea slug Elysia crispata morphotype clarki.</title>
        <authorList>
            <person name="Eastman K.E."/>
            <person name="Pendleton A.L."/>
            <person name="Shaikh M.A."/>
            <person name="Suttiyut T."/>
            <person name="Ogas R."/>
            <person name="Tomko P."/>
            <person name="Gavelis G."/>
            <person name="Widhalm J.R."/>
            <person name="Wisecaver J.H."/>
        </authorList>
    </citation>
    <scope>NUCLEOTIDE SEQUENCE</scope>
    <source>
        <strain evidence="4">ECLA1</strain>
    </source>
</reference>
<keyword evidence="5" id="KW-1185">Reference proteome</keyword>